<reference evidence="1 2" key="1">
    <citation type="submission" date="2012-10" db="EMBL/GenBank/DDBJ databases">
        <authorList>
            <person name="Zafar N."/>
            <person name="Inman J."/>
            <person name="Hall N."/>
            <person name="Lorenzi H."/>
            <person name="Caler E."/>
        </authorList>
    </citation>
    <scope>NUCLEOTIDE SEQUENCE [LARGE SCALE GENOMIC DNA]</scope>
    <source>
        <strain evidence="1 2">IP1</strain>
    </source>
</reference>
<dbReference type="GO" id="GO:0004022">
    <property type="term" value="F:alcohol dehydrogenase (NAD+) activity"/>
    <property type="evidence" value="ECO:0007669"/>
    <property type="project" value="TreeGrafter"/>
</dbReference>
<dbReference type="Gene3D" id="3.40.50.1970">
    <property type="match status" value="1"/>
</dbReference>
<dbReference type="PANTHER" id="PTHR11496:SF83">
    <property type="entry name" value="HYDROXYACID-OXOACID TRANSHYDROGENASE, MITOCHONDRIAL"/>
    <property type="match status" value="1"/>
</dbReference>
<dbReference type="SUPFAM" id="SSF56796">
    <property type="entry name" value="Dehydroquinate synthase-like"/>
    <property type="match status" value="1"/>
</dbReference>
<dbReference type="AlphaFoldDB" id="L7FMI7"/>
<dbReference type="InterPro" id="IPR039697">
    <property type="entry name" value="Alcohol_dehydrogenase_Fe"/>
</dbReference>
<dbReference type="VEuPathDB" id="AmoebaDB:EIN_147020"/>
<dbReference type="OrthoDB" id="31160at2759"/>
<evidence type="ECO:0000313" key="2">
    <source>
        <dbReference type="Proteomes" id="UP000014680"/>
    </source>
</evidence>
<proteinExistence type="predicted"/>
<dbReference type="KEGG" id="eiv:EIN_147020"/>
<name>L7FMI7_ENTIV</name>
<dbReference type="GO" id="GO:0005739">
    <property type="term" value="C:mitochondrion"/>
    <property type="evidence" value="ECO:0007669"/>
    <property type="project" value="TreeGrafter"/>
</dbReference>
<dbReference type="PANTHER" id="PTHR11496">
    <property type="entry name" value="ALCOHOL DEHYDROGENASE"/>
    <property type="match status" value="1"/>
</dbReference>
<dbReference type="EMBL" id="KB206682">
    <property type="protein sequence ID" value="ELP89074.1"/>
    <property type="molecule type" value="Genomic_DNA"/>
</dbReference>
<gene>
    <name evidence="1" type="ORF">EIN_147020</name>
</gene>
<accession>L7FMI7</accession>
<protein>
    <submittedName>
        <fullName evidence="1">Uncharacterized protein</fullName>
    </submittedName>
</protein>
<sequence>MNSLTTGMESEVTPFAVIKNTETGKKCPLEEYSLTPSVAIIDPMFCVSLPKKARTDCGINVLVHVVDAYVPVITNEYTDGLVKKTGKLVFDDYFESFNGVLLQERRCTMQLPLMVSRAAFNLPYGRCVAVLLKSETTAEGVEVLAKAKTSTHIVF</sequence>
<dbReference type="RefSeq" id="XP_004255845.1">
    <property type="nucleotide sequence ID" value="XM_004255797.1"/>
</dbReference>
<keyword evidence="2" id="KW-1185">Reference proteome</keyword>
<dbReference type="Proteomes" id="UP000014680">
    <property type="component" value="Unassembled WGS sequence"/>
</dbReference>
<dbReference type="GeneID" id="14888056"/>
<evidence type="ECO:0000313" key="1">
    <source>
        <dbReference type="EMBL" id="ELP89074.1"/>
    </source>
</evidence>
<organism evidence="1 2">
    <name type="scientific">Entamoeba invadens IP1</name>
    <dbReference type="NCBI Taxonomy" id="370355"/>
    <lineage>
        <taxon>Eukaryota</taxon>
        <taxon>Amoebozoa</taxon>
        <taxon>Evosea</taxon>
        <taxon>Archamoebae</taxon>
        <taxon>Mastigamoebida</taxon>
        <taxon>Entamoebidae</taxon>
        <taxon>Entamoeba</taxon>
    </lineage>
</organism>